<reference evidence="5 6" key="1">
    <citation type="submission" date="2020-04" db="EMBL/GenBank/DDBJ databases">
        <title>Genome sequencing of novel species.</title>
        <authorList>
            <person name="Heo J."/>
            <person name="Kim S.-J."/>
            <person name="Kim J.-S."/>
            <person name="Hong S.-B."/>
            <person name="Kwon S.-W."/>
        </authorList>
    </citation>
    <scope>NUCLEOTIDE SEQUENCE [LARGE SCALE GENOMIC DNA]</scope>
    <source>
        <strain evidence="5 6">CJU-R4</strain>
    </source>
</reference>
<dbReference type="SMART" id="SM00477">
    <property type="entry name" value="NUC"/>
    <property type="match status" value="1"/>
</dbReference>
<dbReference type="EMBL" id="CP051677">
    <property type="protein sequence ID" value="QJD77339.1"/>
    <property type="molecule type" value="Genomic_DNA"/>
</dbReference>
<name>A0A7L5DGM1_9BACT</name>
<organism evidence="5 6">
    <name type="scientific">Spirosoma rhododendri</name>
    <dbReference type="NCBI Taxonomy" id="2728024"/>
    <lineage>
        <taxon>Bacteria</taxon>
        <taxon>Pseudomonadati</taxon>
        <taxon>Bacteroidota</taxon>
        <taxon>Cytophagia</taxon>
        <taxon>Cytophagales</taxon>
        <taxon>Cytophagaceae</taxon>
        <taxon>Spirosoma</taxon>
    </lineage>
</organism>
<evidence type="ECO:0000256" key="2">
    <source>
        <dbReference type="PIRSR" id="PIRSR640255-2"/>
    </source>
</evidence>
<evidence type="ECO:0000259" key="3">
    <source>
        <dbReference type="SMART" id="SM00477"/>
    </source>
</evidence>
<dbReference type="KEGG" id="srho:HH216_02070"/>
<keyword evidence="2" id="KW-0479">Metal-binding</keyword>
<dbReference type="InterPro" id="IPR040255">
    <property type="entry name" value="Non-specific_endonuclease"/>
</dbReference>
<feature type="binding site" evidence="2">
    <location>
        <position position="168"/>
    </location>
    <ligand>
        <name>Mg(2+)</name>
        <dbReference type="ChEBI" id="CHEBI:18420"/>
        <note>catalytic</note>
    </ligand>
</feature>
<dbReference type="GO" id="GO:0003676">
    <property type="term" value="F:nucleic acid binding"/>
    <property type="evidence" value="ECO:0007669"/>
    <property type="project" value="InterPro"/>
</dbReference>
<dbReference type="Gene3D" id="3.40.570.10">
    <property type="entry name" value="Extracellular Endonuclease, subunit A"/>
    <property type="match status" value="1"/>
</dbReference>
<dbReference type="InterPro" id="IPR044929">
    <property type="entry name" value="DNA/RNA_non-sp_Endonuclease_sf"/>
</dbReference>
<feature type="domain" description="DNA/RNA non-specific endonuclease/pyrophosphatase/phosphodiesterase" evidence="4">
    <location>
        <begin position="74"/>
        <end position="285"/>
    </location>
</feature>
<dbReference type="SMART" id="SM00892">
    <property type="entry name" value="Endonuclease_NS"/>
    <property type="match status" value="1"/>
</dbReference>
<dbReference type="InterPro" id="IPR020821">
    <property type="entry name" value="ENPP1-3/EXOG-like_nuc-like"/>
</dbReference>
<keyword evidence="5" id="KW-0378">Hydrolase</keyword>
<dbReference type="SUPFAM" id="SSF54060">
    <property type="entry name" value="His-Me finger endonucleases"/>
    <property type="match status" value="1"/>
</dbReference>
<keyword evidence="6" id="KW-1185">Reference proteome</keyword>
<protein>
    <submittedName>
        <fullName evidence="5">DNA/RNA non-specific endonuclease</fullName>
    </submittedName>
</protein>
<feature type="active site" description="Proton acceptor" evidence="1">
    <location>
        <position position="137"/>
    </location>
</feature>
<dbReference type="PANTHER" id="PTHR13966">
    <property type="entry name" value="ENDONUCLEASE RELATED"/>
    <property type="match status" value="1"/>
</dbReference>
<evidence type="ECO:0000313" key="6">
    <source>
        <dbReference type="Proteomes" id="UP000501128"/>
    </source>
</evidence>
<evidence type="ECO:0000259" key="4">
    <source>
        <dbReference type="SMART" id="SM00892"/>
    </source>
</evidence>
<feature type="domain" description="ENPP1-3/EXOG-like endonuclease/phosphodiesterase" evidence="3">
    <location>
        <begin position="75"/>
        <end position="285"/>
    </location>
</feature>
<evidence type="ECO:0000256" key="1">
    <source>
        <dbReference type="PIRSR" id="PIRSR640255-1"/>
    </source>
</evidence>
<dbReference type="AlphaFoldDB" id="A0A7L5DGM1"/>
<keyword evidence="5" id="KW-0540">Nuclease</keyword>
<accession>A0A7L5DGM1</accession>
<dbReference type="InterPro" id="IPR044925">
    <property type="entry name" value="His-Me_finger_sf"/>
</dbReference>
<dbReference type="CDD" id="cd00091">
    <property type="entry name" value="NUC"/>
    <property type="match status" value="1"/>
</dbReference>
<dbReference type="GO" id="GO:0046872">
    <property type="term" value="F:metal ion binding"/>
    <property type="evidence" value="ECO:0007669"/>
    <property type="project" value="UniProtKB-KW"/>
</dbReference>
<dbReference type="GO" id="GO:0016787">
    <property type="term" value="F:hydrolase activity"/>
    <property type="evidence" value="ECO:0007669"/>
    <property type="project" value="InterPro"/>
</dbReference>
<gene>
    <name evidence="5" type="ORF">HH216_02070</name>
</gene>
<sequence length="299" mass="32709">MVAKSIRLFGMKQTILLFLGISLFVNGCRRPVLPGGPPTAPPPIGSTEPTRDDNLALGSPTANLPEGDDNFIIRRPTYVLSYNRQRGIANWVSWHLSTAWKGDAKRANEFRPDPMIPASWAVIRTSDYSNTGFDRGHLCPSDDRDGSPEDNATTFFLSNIVPQSPRHNREVWRFLEEYERKLIDTGNEVYIIAGPNGTGGTGQNGPANGIANGKITVPALLWKIIVVLPVGSDDLNRITTNTRVIAVGIPNVPTAADKPWQAYLMSVDALEKLTGYDFLSTVPTDVQRVIEARIDGGNS</sequence>
<dbReference type="PANTHER" id="PTHR13966:SF5">
    <property type="entry name" value="ENDONUCLEASE G, MITOCHONDRIAL"/>
    <property type="match status" value="1"/>
</dbReference>
<dbReference type="Proteomes" id="UP000501128">
    <property type="component" value="Chromosome"/>
</dbReference>
<evidence type="ECO:0000313" key="5">
    <source>
        <dbReference type="EMBL" id="QJD77339.1"/>
    </source>
</evidence>
<keyword evidence="5" id="KW-0255">Endonuclease</keyword>
<proteinExistence type="predicted"/>
<dbReference type="InterPro" id="IPR001604">
    <property type="entry name" value="Endo_G_ENPP1-like_dom"/>
</dbReference>
<dbReference type="Pfam" id="PF01223">
    <property type="entry name" value="Endonuclease_NS"/>
    <property type="match status" value="1"/>
</dbReference>
<dbReference type="GO" id="GO:0004519">
    <property type="term" value="F:endonuclease activity"/>
    <property type="evidence" value="ECO:0007669"/>
    <property type="project" value="UniProtKB-KW"/>
</dbReference>